<name>A0A9K3PLD3_9STRA</name>
<keyword evidence="2" id="KW-1185">Reference proteome</keyword>
<sequence>MINPGTLSFIPVGATARALQSISQQNNVGASLYNQGNYAEAVQVFKQAISASMIFLIRPPEEVEPYRTSVEQCLSVLVLPSQTAHTYDFGSTKHPTIYAKTFDMAVTLVNKGEASCDPLMTLEGTDANGEHYVLFSKLSTILIYNLALTHHVLALVSGGSDSRKGRECLSKARDLYSQANSIPQREQKQEIIDANLLPLFVQSILNNLGQCYASLDDTVNSVACFELLLKSVILFQQDLNGAHNSGAYDNRLYYECSNTCFLENTLFLILKDQGFAPAA</sequence>
<reference evidence="1" key="1">
    <citation type="journal article" date="2021" name="Sci. Rep.">
        <title>Diploid genomic architecture of Nitzschia inconspicua, an elite biomass production diatom.</title>
        <authorList>
            <person name="Oliver A."/>
            <person name="Podell S."/>
            <person name="Pinowska A."/>
            <person name="Traller J.C."/>
            <person name="Smith S.R."/>
            <person name="McClure R."/>
            <person name="Beliaev A."/>
            <person name="Bohutskyi P."/>
            <person name="Hill E.A."/>
            <person name="Rabines A."/>
            <person name="Zheng H."/>
            <person name="Allen L.Z."/>
            <person name="Kuo A."/>
            <person name="Grigoriev I.V."/>
            <person name="Allen A.E."/>
            <person name="Hazlebeck D."/>
            <person name="Allen E.E."/>
        </authorList>
    </citation>
    <scope>NUCLEOTIDE SEQUENCE</scope>
    <source>
        <strain evidence="1">Hildebrandi</strain>
    </source>
</reference>
<dbReference type="Pfam" id="PF13374">
    <property type="entry name" value="TPR_10"/>
    <property type="match status" value="1"/>
</dbReference>
<comment type="caution">
    <text evidence="1">The sequence shown here is derived from an EMBL/GenBank/DDBJ whole genome shotgun (WGS) entry which is preliminary data.</text>
</comment>
<dbReference type="Proteomes" id="UP000693970">
    <property type="component" value="Unassembled WGS sequence"/>
</dbReference>
<protein>
    <submittedName>
        <fullName evidence="1">Tetratricopeptide repeat protein</fullName>
    </submittedName>
</protein>
<proteinExistence type="predicted"/>
<accession>A0A9K3PLD3</accession>
<dbReference type="EMBL" id="JAGRRH010000017">
    <property type="protein sequence ID" value="KAG7351687.1"/>
    <property type="molecule type" value="Genomic_DNA"/>
</dbReference>
<dbReference type="AlphaFoldDB" id="A0A9K3PLD3"/>
<organism evidence="1 2">
    <name type="scientific">Nitzschia inconspicua</name>
    <dbReference type="NCBI Taxonomy" id="303405"/>
    <lineage>
        <taxon>Eukaryota</taxon>
        <taxon>Sar</taxon>
        <taxon>Stramenopiles</taxon>
        <taxon>Ochrophyta</taxon>
        <taxon>Bacillariophyta</taxon>
        <taxon>Bacillariophyceae</taxon>
        <taxon>Bacillariophycidae</taxon>
        <taxon>Bacillariales</taxon>
        <taxon>Bacillariaceae</taxon>
        <taxon>Nitzschia</taxon>
    </lineage>
</organism>
<evidence type="ECO:0000313" key="2">
    <source>
        <dbReference type="Proteomes" id="UP000693970"/>
    </source>
</evidence>
<gene>
    <name evidence="1" type="ORF">IV203_007735</name>
</gene>
<reference evidence="1" key="2">
    <citation type="submission" date="2021-04" db="EMBL/GenBank/DDBJ databases">
        <authorList>
            <person name="Podell S."/>
        </authorList>
    </citation>
    <scope>NUCLEOTIDE SEQUENCE</scope>
    <source>
        <strain evidence="1">Hildebrandi</strain>
    </source>
</reference>
<evidence type="ECO:0000313" key="1">
    <source>
        <dbReference type="EMBL" id="KAG7351687.1"/>
    </source>
</evidence>